<accession>A0A6I1GLL0</accession>
<feature type="transmembrane region" description="Helical" evidence="2">
    <location>
        <begin position="171"/>
        <end position="197"/>
    </location>
</feature>
<keyword evidence="2" id="KW-0472">Membrane</keyword>
<keyword evidence="2" id="KW-0812">Transmembrane</keyword>
<feature type="region of interest" description="Disordered" evidence="1">
    <location>
        <begin position="52"/>
        <end position="91"/>
    </location>
</feature>
<evidence type="ECO:0000259" key="3">
    <source>
        <dbReference type="Pfam" id="PF14020"/>
    </source>
</evidence>
<dbReference type="InterPro" id="IPR025330">
    <property type="entry name" value="DUF4236"/>
</dbReference>
<dbReference type="EMBL" id="WBVT01000016">
    <property type="protein sequence ID" value="KAB7790299.1"/>
    <property type="molecule type" value="Genomic_DNA"/>
</dbReference>
<dbReference type="RefSeq" id="WP_152234541.1">
    <property type="nucleotide sequence ID" value="NZ_JBHSKZ010000024.1"/>
</dbReference>
<name>A0A6I1GLL0_9BIFI</name>
<dbReference type="AlphaFoldDB" id="A0A6I1GLL0"/>
<dbReference type="Proteomes" id="UP000441772">
    <property type="component" value="Unassembled WGS sequence"/>
</dbReference>
<gene>
    <name evidence="4" type="ORF">F7D09_1195</name>
</gene>
<comment type="caution">
    <text evidence="4">The sequence shown here is derived from an EMBL/GenBank/DDBJ whole genome shotgun (WGS) entry which is preliminary data.</text>
</comment>
<feature type="domain" description="DUF4236" evidence="3">
    <location>
        <begin position="3"/>
        <end position="45"/>
    </location>
</feature>
<evidence type="ECO:0000313" key="5">
    <source>
        <dbReference type="Proteomes" id="UP000441772"/>
    </source>
</evidence>
<keyword evidence="5" id="KW-1185">Reference proteome</keyword>
<evidence type="ECO:0000256" key="2">
    <source>
        <dbReference type="SAM" id="Phobius"/>
    </source>
</evidence>
<protein>
    <recommendedName>
        <fullName evidence="3">DUF4236 domain-containing protein</fullName>
    </recommendedName>
</protein>
<reference evidence="4 5" key="1">
    <citation type="submission" date="2019-09" db="EMBL/GenBank/DDBJ databases">
        <title>Characterization of the phylogenetic diversity of two novel species belonging to the genus Bifidobacterium: Bifidobacterium cebidarum sp. nov. and Bifidobacterium leontopitheci sp. nov.</title>
        <authorList>
            <person name="Lugli G.A."/>
            <person name="Duranti S."/>
            <person name="Milani C."/>
            <person name="Turroni F."/>
            <person name="Ventura M."/>
        </authorList>
    </citation>
    <scope>NUCLEOTIDE SEQUENCE [LARGE SCALE GENOMIC DNA]</scope>
    <source>
        <strain evidence="4 5">LMG 31471</strain>
    </source>
</reference>
<keyword evidence="2" id="KW-1133">Transmembrane helix</keyword>
<evidence type="ECO:0000313" key="4">
    <source>
        <dbReference type="EMBL" id="KAB7790299.1"/>
    </source>
</evidence>
<feature type="transmembrane region" description="Helical" evidence="2">
    <location>
        <begin position="136"/>
        <end position="159"/>
    </location>
</feature>
<proteinExistence type="predicted"/>
<sequence>MGLRMRKSIRLAKGVRVNVSKRGLSTSVKIGNTTLNTRGKVTTHLAPGVSYETNLASGRKGKRSGTESTVSPLKGASRSISQESEKKNKRVHDTVCENHMTGCTWLGERDLSVDSSESTDKTMTNVKGGLPVSATVLYLLAIPAFIGAILFFCAAWYGYSRVAIHPENVRGSAIALIVGAMCSLIVIAAIITFLVSLRKDSEARPRA</sequence>
<dbReference type="Pfam" id="PF14020">
    <property type="entry name" value="DUF4236"/>
    <property type="match status" value="1"/>
</dbReference>
<organism evidence="4 5">
    <name type="scientific">Bifidobacterium leontopitheci</name>
    <dbReference type="NCBI Taxonomy" id="2650774"/>
    <lineage>
        <taxon>Bacteria</taxon>
        <taxon>Bacillati</taxon>
        <taxon>Actinomycetota</taxon>
        <taxon>Actinomycetes</taxon>
        <taxon>Bifidobacteriales</taxon>
        <taxon>Bifidobacteriaceae</taxon>
        <taxon>Bifidobacterium</taxon>
    </lineage>
</organism>
<evidence type="ECO:0000256" key="1">
    <source>
        <dbReference type="SAM" id="MobiDB-lite"/>
    </source>
</evidence>